<proteinExistence type="predicted"/>
<dbReference type="HOGENOM" id="CLU_129974_2_0_1"/>
<evidence type="ECO:0000313" key="1">
    <source>
        <dbReference type="EMBL" id="KDR72090.1"/>
    </source>
</evidence>
<feature type="non-terminal residue" evidence="1">
    <location>
        <position position="1"/>
    </location>
</feature>
<name>A0A067SMD3_GALM3</name>
<protein>
    <submittedName>
        <fullName evidence="1">Uncharacterized protein</fullName>
    </submittedName>
</protein>
<dbReference type="OrthoDB" id="2923369at2759"/>
<dbReference type="STRING" id="685588.A0A067SMD3"/>
<accession>A0A067SMD3</accession>
<dbReference type="EMBL" id="KL142390">
    <property type="protein sequence ID" value="KDR72090.1"/>
    <property type="molecule type" value="Genomic_DNA"/>
</dbReference>
<keyword evidence="2" id="KW-1185">Reference proteome</keyword>
<evidence type="ECO:0000313" key="2">
    <source>
        <dbReference type="Proteomes" id="UP000027222"/>
    </source>
</evidence>
<reference evidence="2" key="1">
    <citation type="journal article" date="2014" name="Proc. Natl. Acad. Sci. U.S.A.">
        <title>Extensive sampling of basidiomycete genomes demonstrates inadequacy of the white-rot/brown-rot paradigm for wood decay fungi.</title>
        <authorList>
            <person name="Riley R."/>
            <person name="Salamov A.A."/>
            <person name="Brown D.W."/>
            <person name="Nagy L.G."/>
            <person name="Floudas D."/>
            <person name="Held B.W."/>
            <person name="Levasseur A."/>
            <person name="Lombard V."/>
            <person name="Morin E."/>
            <person name="Otillar R."/>
            <person name="Lindquist E.A."/>
            <person name="Sun H."/>
            <person name="LaButti K.M."/>
            <person name="Schmutz J."/>
            <person name="Jabbour D."/>
            <person name="Luo H."/>
            <person name="Baker S.E."/>
            <person name="Pisabarro A.G."/>
            <person name="Walton J.D."/>
            <person name="Blanchette R.A."/>
            <person name="Henrissat B."/>
            <person name="Martin F."/>
            <person name="Cullen D."/>
            <person name="Hibbett D.S."/>
            <person name="Grigoriev I.V."/>
        </authorList>
    </citation>
    <scope>NUCLEOTIDE SEQUENCE [LARGE SCALE GENOMIC DNA]</scope>
    <source>
        <strain evidence="2">CBS 339.88</strain>
    </source>
</reference>
<dbReference type="Proteomes" id="UP000027222">
    <property type="component" value="Unassembled WGS sequence"/>
</dbReference>
<gene>
    <name evidence="1" type="ORF">GALMADRAFT_1344328</name>
</gene>
<dbReference type="AlphaFoldDB" id="A0A067SMD3"/>
<sequence>TLDVIKDDQLAAKIYRWLSPPDTSNNRNEADEKRQDGTCSWFLDGERFLKWSKNPGFLWVYGKGKPLNKCFEFKCSTRPH</sequence>
<organism evidence="1 2">
    <name type="scientific">Galerina marginata (strain CBS 339.88)</name>
    <dbReference type="NCBI Taxonomy" id="685588"/>
    <lineage>
        <taxon>Eukaryota</taxon>
        <taxon>Fungi</taxon>
        <taxon>Dikarya</taxon>
        <taxon>Basidiomycota</taxon>
        <taxon>Agaricomycotina</taxon>
        <taxon>Agaricomycetes</taxon>
        <taxon>Agaricomycetidae</taxon>
        <taxon>Agaricales</taxon>
        <taxon>Agaricineae</taxon>
        <taxon>Strophariaceae</taxon>
        <taxon>Galerina</taxon>
    </lineage>
</organism>